<accession>A0AAE3XD10</accession>
<proteinExistence type="predicted"/>
<name>A0AAE3XD10_9DEIO</name>
<protein>
    <submittedName>
        <fullName evidence="1">Uncharacterized protein</fullName>
    </submittedName>
</protein>
<dbReference type="EMBL" id="JAVDQK010000005">
    <property type="protein sequence ID" value="MDR6218806.1"/>
    <property type="molecule type" value="Genomic_DNA"/>
</dbReference>
<comment type="caution">
    <text evidence="1">The sequence shown here is derived from an EMBL/GenBank/DDBJ whole genome shotgun (WGS) entry which is preliminary data.</text>
</comment>
<dbReference type="AlphaFoldDB" id="A0AAE3XD10"/>
<evidence type="ECO:0000313" key="2">
    <source>
        <dbReference type="Proteomes" id="UP001185331"/>
    </source>
</evidence>
<organism evidence="1 2">
    <name type="scientific">Deinococcus soli</name>
    <name type="common">ex Cha et al. 2016</name>
    <dbReference type="NCBI Taxonomy" id="1309411"/>
    <lineage>
        <taxon>Bacteria</taxon>
        <taxon>Thermotogati</taxon>
        <taxon>Deinococcota</taxon>
        <taxon>Deinococci</taxon>
        <taxon>Deinococcales</taxon>
        <taxon>Deinococcaceae</taxon>
        <taxon>Deinococcus</taxon>
    </lineage>
</organism>
<evidence type="ECO:0000313" key="1">
    <source>
        <dbReference type="EMBL" id="MDR6218806.1"/>
    </source>
</evidence>
<gene>
    <name evidence="1" type="ORF">J2Y00_002403</name>
</gene>
<dbReference type="Proteomes" id="UP001185331">
    <property type="component" value="Unassembled WGS sequence"/>
</dbReference>
<dbReference type="RefSeq" id="WP_309853428.1">
    <property type="nucleotide sequence ID" value="NZ_JAVDQJ010000004.1"/>
</dbReference>
<sequence>MTNATLNFRDLRPLTDALSGTGVGTYLLDDDVITVDHADQTLYVGHVHLVADEVNGGLFDADVISQVDAGVLLFSFPLAYLPSQLRQLGRIVAREPLRHDLPLKTA</sequence>
<reference evidence="1" key="1">
    <citation type="submission" date="2023-07" db="EMBL/GenBank/DDBJ databases">
        <title>Sorghum-associated microbial communities from plants grown in Nebraska, USA.</title>
        <authorList>
            <person name="Schachtman D."/>
        </authorList>
    </citation>
    <scope>NUCLEOTIDE SEQUENCE</scope>
    <source>
        <strain evidence="1">BE330</strain>
    </source>
</reference>